<dbReference type="SUPFAM" id="SSF48208">
    <property type="entry name" value="Six-hairpin glycosidases"/>
    <property type="match status" value="1"/>
</dbReference>
<dbReference type="InterPro" id="IPR008928">
    <property type="entry name" value="6-hairpin_glycosidase_sf"/>
</dbReference>
<gene>
    <name evidence="1" type="ORF">D9613_012744</name>
</gene>
<dbReference type="Proteomes" id="UP000521872">
    <property type="component" value="Unassembled WGS sequence"/>
</dbReference>
<evidence type="ECO:0000313" key="1">
    <source>
        <dbReference type="EMBL" id="KAF4612505.1"/>
    </source>
</evidence>
<proteinExistence type="predicted"/>
<dbReference type="Gene3D" id="1.50.10.20">
    <property type="match status" value="1"/>
</dbReference>
<name>A0A8H4QKQ1_9AGAR</name>
<dbReference type="InterPro" id="IPR053169">
    <property type="entry name" value="MUG_Protein"/>
</dbReference>
<sequence>MADYTSGLPIVVIKAYIPSQLPEGNPGHMTDTPHESLGVHGFNKFEAGQRTFQRSEHGLDHDDFMAACQCPPLNRLNMKSLKSIASAAVLLATFFTPSGVSAAQCQNTLNIALGVANRLQSHYFNTANGQYTGGSLWTDANTLEDLHNLMLATGTDPFAAVADQSFIGRNANNPSTNWQSILNGSNDDAGWLVLSLWKMADYKANRGQSNTAFLNAASQIYDFIATQWDDTCGGGVWWSTAHTYKNAVTNELFLRLSAEGYLRFKDPTYLANAKKTWAWSCKVDWFCLVESSGMRNSQGLFNDGLDSSTCKNNGQGVIASGLAALFVATGNQTLLDQAEITLDATMAHLTAGTDILKESCDDAQSGGPVCNQDQTHNDPNHQGIWTKHLQYYLDWAGPSRVGKYQAFLGSQTSAVFHFGTNSDDDVGSVWYAPNQGGSIFTPKTSASGLAAHVAAAKYGPC</sequence>
<dbReference type="GO" id="GO:0005975">
    <property type="term" value="P:carbohydrate metabolic process"/>
    <property type="evidence" value="ECO:0007669"/>
    <property type="project" value="InterPro"/>
</dbReference>
<organism evidence="1 2">
    <name type="scientific">Agrocybe pediades</name>
    <dbReference type="NCBI Taxonomy" id="84607"/>
    <lineage>
        <taxon>Eukaryota</taxon>
        <taxon>Fungi</taxon>
        <taxon>Dikarya</taxon>
        <taxon>Basidiomycota</taxon>
        <taxon>Agaricomycotina</taxon>
        <taxon>Agaricomycetes</taxon>
        <taxon>Agaricomycetidae</taxon>
        <taxon>Agaricales</taxon>
        <taxon>Agaricineae</taxon>
        <taxon>Strophariaceae</taxon>
        <taxon>Agrocybe</taxon>
    </lineage>
</organism>
<comment type="caution">
    <text evidence="1">The sequence shown here is derived from an EMBL/GenBank/DDBJ whole genome shotgun (WGS) entry which is preliminary data.</text>
</comment>
<evidence type="ECO:0008006" key="3">
    <source>
        <dbReference type="Google" id="ProtNLM"/>
    </source>
</evidence>
<protein>
    <recommendedName>
        <fullName evidence="3">Glycoside hydrolase family 76 protein</fullName>
    </recommendedName>
</protein>
<dbReference type="Pfam" id="PF03663">
    <property type="entry name" value="Glyco_hydro_76"/>
    <property type="match status" value="1"/>
</dbReference>
<dbReference type="EMBL" id="JAACJL010000049">
    <property type="protein sequence ID" value="KAF4612505.1"/>
    <property type="molecule type" value="Genomic_DNA"/>
</dbReference>
<dbReference type="PANTHER" id="PTHR47791:SF3">
    <property type="entry name" value="MEIOTICALLY UP-REGULATED GENE 191 PROTEIN"/>
    <property type="match status" value="1"/>
</dbReference>
<accession>A0A8H4QKQ1</accession>
<reference evidence="1 2" key="1">
    <citation type="submission" date="2019-12" db="EMBL/GenBank/DDBJ databases">
        <authorList>
            <person name="Floudas D."/>
            <person name="Bentzer J."/>
            <person name="Ahren D."/>
            <person name="Johansson T."/>
            <person name="Persson P."/>
            <person name="Tunlid A."/>
        </authorList>
    </citation>
    <scope>NUCLEOTIDE SEQUENCE [LARGE SCALE GENOMIC DNA]</scope>
    <source>
        <strain evidence="1 2">CBS 102.39</strain>
    </source>
</reference>
<dbReference type="AlphaFoldDB" id="A0A8H4QKQ1"/>
<evidence type="ECO:0000313" key="2">
    <source>
        <dbReference type="Proteomes" id="UP000521872"/>
    </source>
</evidence>
<keyword evidence="2" id="KW-1185">Reference proteome</keyword>
<dbReference type="InterPro" id="IPR005198">
    <property type="entry name" value="Glyco_hydro_76"/>
</dbReference>
<dbReference type="PANTHER" id="PTHR47791">
    <property type="entry name" value="MEIOTICALLY UP-REGULATED GENE 191 PROTEIN"/>
    <property type="match status" value="1"/>
</dbReference>